<keyword evidence="3" id="KW-1185">Reference proteome</keyword>
<evidence type="ECO:0000313" key="2">
    <source>
        <dbReference type="EMBL" id="EYC32300.1"/>
    </source>
</evidence>
<feature type="region of interest" description="Disordered" evidence="1">
    <location>
        <begin position="75"/>
        <end position="104"/>
    </location>
</feature>
<reference evidence="3" key="1">
    <citation type="journal article" date="2015" name="Nat. Genet.">
        <title>The genome and transcriptome of the zoonotic hookworm Ancylostoma ceylanicum identify infection-specific gene families.</title>
        <authorList>
            <person name="Schwarz E.M."/>
            <person name="Hu Y."/>
            <person name="Antoshechkin I."/>
            <person name="Miller M.M."/>
            <person name="Sternberg P.W."/>
            <person name="Aroian R.V."/>
        </authorList>
    </citation>
    <scope>NUCLEOTIDE SEQUENCE</scope>
    <source>
        <strain evidence="3">HY135</strain>
    </source>
</reference>
<feature type="compositionally biased region" description="Basic residues" evidence="1">
    <location>
        <begin position="86"/>
        <end position="100"/>
    </location>
</feature>
<accession>A0A016VY04</accession>
<gene>
    <name evidence="2" type="primary">Acey_s0003.g1506</name>
    <name evidence="2" type="ORF">Y032_0003g1506</name>
</gene>
<dbReference type="EMBL" id="JARK01001339">
    <property type="protein sequence ID" value="EYC32300.1"/>
    <property type="molecule type" value="Genomic_DNA"/>
</dbReference>
<feature type="compositionally biased region" description="Low complexity" evidence="1">
    <location>
        <begin position="75"/>
        <end position="85"/>
    </location>
</feature>
<dbReference type="AlphaFoldDB" id="A0A016VY04"/>
<evidence type="ECO:0000313" key="3">
    <source>
        <dbReference type="Proteomes" id="UP000024635"/>
    </source>
</evidence>
<organism evidence="2 3">
    <name type="scientific">Ancylostoma ceylanicum</name>
    <dbReference type="NCBI Taxonomy" id="53326"/>
    <lineage>
        <taxon>Eukaryota</taxon>
        <taxon>Metazoa</taxon>
        <taxon>Ecdysozoa</taxon>
        <taxon>Nematoda</taxon>
        <taxon>Chromadorea</taxon>
        <taxon>Rhabditida</taxon>
        <taxon>Rhabditina</taxon>
        <taxon>Rhabditomorpha</taxon>
        <taxon>Strongyloidea</taxon>
        <taxon>Ancylostomatidae</taxon>
        <taxon>Ancylostomatinae</taxon>
        <taxon>Ancylostoma</taxon>
    </lineage>
</organism>
<comment type="caution">
    <text evidence="2">The sequence shown here is derived from an EMBL/GenBank/DDBJ whole genome shotgun (WGS) entry which is preliminary data.</text>
</comment>
<dbReference type="Proteomes" id="UP000024635">
    <property type="component" value="Unassembled WGS sequence"/>
</dbReference>
<name>A0A016VY04_9BILA</name>
<proteinExistence type="predicted"/>
<evidence type="ECO:0000256" key="1">
    <source>
        <dbReference type="SAM" id="MobiDB-lite"/>
    </source>
</evidence>
<protein>
    <submittedName>
        <fullName evidence="2">Uncharacterized protein</fullName>
    </submittedName>
</protein>
<sequence>MSRGPGLACIIEITQGKRNNAGIDNGSRKFSFQRNAAVLLDANAVRAAPARRTVRAARKAANAVQTASAVTANAPVRSAARATRSAVKRVRNAAKRRPAASRRNPGDIGLAALLPCWHSRHHLRFCFTI</sequence>